<evidence type="ECO:0000256" key="4">
    <source>
        <dbReference type="ARBA" id="ARBA00022525"/>
    </source>
</evidence>
<sequence>MGKYLFQMFIFSTIILQTMALPGAPTCSRRIRVYIVNMLPLKTSPLLVHCKSKDEDNGNQSLPYRGQGSSFSFCPSFTTRFVCNFRWNDKDTSFDVFNSVKTNVCYYEARSDAIYFSEDDATPRNFIKLRDW</sequence>
<evidence type="ECO:0000256" key="3">
    <source>
        <dbReference type="ARBA" id="ARBA00022471"/>
    </source>
</evidence>
<evidence type="ECO:0000256" key="5">
    <source>
        <dbReference type="ARBA" id="ARBA00022729"/>
    </source>
</evidence>
<evidence type="ECO:0000256" key="6">
    <source>
        <dbReference type="RuleBase" id="RU367044"/>
    </source>
</evidence>
<dbReference type="GO" id="GO:0060320">
    <property type="term" value="P:rejection of self pollen"/>
    <property type="evidence" value="ECO:0007669"/>
    <property type="project" value="UniProtKB-KW"/>
</dbReference>
<dbReference type="PANTHER" id="PTHR31232:SF61">
    <property type="entry name" value="S-PROTEIN HOMOLOG"/>
    <property type="match status" value="1"/>
</dbReference>
<dbReference type="AlphaFoldDB" id="A0ABD3DM83"/>
<accession>A0ABD3DM83</accession>
<evidence type="ECO:0000256" key="2">
    <source>
        <dbReference type="ARBA" id="ARBA00005581"/>
    </source>
</evidence>
<keyword evidence="4 6" id="KW-0964">Secreted</keyword>
<keyword evidence="8" id="KW-1185">Reference proteome</keyword>
<proteinExistence type="inferred from homology"/>
<comment type="subcellular location">
    <subcellularLocation>
        <location evidence="1 6">Secreted</location>
    </subcellularLocation>
</comment>
<comment type="similarity">
    <text evidence="2 6">Belongs to the plant self-incompatibility (S1) protein family.</text>
</comment>
<feature type="signal peptide" evidence="6">
    <location>
        <begin position="1"/>
        <end position="20"/>
    </location>
</feature>
<keyword evidence="3 6" id="KW-0713">Self-incompatibility</keyword>
<gene>
    <name evidence="7" type="ORF">CASFOL_012984</name>
</gene>
<organism evidence="7 8">
    <name type="scientific">Castilleja foliolosa</name>
    <dbReference type="NCBI Taxonomy" id="1961234"/>
    <lineage>
        <taxon>Eukaryota</taxon>
        <taxon>Viridiplantae</taxon>
        <taxon>Streptophyta</taxon>
        <taxon>Embryophyta</taxon>
        <taxon>Tracheophyta</taxon>
        <taxon>Spermatophyta</taxon>
        <taxon>Magnoliopsida</taxon>
        <taxon>eudicotyledons</taxon>
        <taxon>Gunneridae</taxon>
        <taxon>Pentapetalae</taxon>
        <taxon>asterids</taxon>
        <taxon>lamiids</taxon>
        <taxon>Lamiales</taxon>
        <taxon>Orobanchaceae</taxon>
        <taxon>Pedicularideae</taxon>
        <taxon>Castillejinae</taxon>
        <taxon>Castilleja</taxon>
    </lineage>
</organism>
<dbReference type="GO" id="GO:0005576">
    <property type="term" value="C:extracellular region"/>
    <property type="evidence" value="ECO:0007669"/>
    <property type="project" value="UniProtKB-SubCell"/>
</dbReference>
<reference evidence="8" key="1">
    <citation type="journal article" date="2024" name="IScience">
        <title>Strigolactones Initiate the Formation of Haustorium-like Structures in Castilleja.</title>
        <authorList>
            <person name="Buerger M."/>
            <person name="Peterson D."/>
            <person name="Chory J."/>
        </authorList>
    </citation>
    <scope>NUCLEOTIDE SEQUENCE [LARGE SCALE GENOMIC DNA]</scope>
</reference>
<evidence type="ECO:0000313" key="8">
    <source>
        <dbReference type="Proteomes" id="UP001632038"/>
    </source>
</evidence>
<keyword evidence="5 6" id="KW-0732">Signal</keyword>
<name>A0ABD3DM83_9LAMI</name>
<evidence type="ECO:0000256" key="1">
    <source>
        <dbReference type="ARBA" id="ARBA00004613"/>
    </source>
</evidence>
<dbReference type="EMBL" id="JAVIJP010000016">
    <property type="protein sequence ID" value="KAL3642169.1"/>
    <property type="molecule type" value="Genomic_DNA"/>
</dbReference>
<dbReference type="PANTHER" id="PTHR31232">
    <property type="match status" value="1"/>
</dbReference>
<dbReference type="Pfam" id="PF05938">
    <property type="entry name" value="Self-incomp_S1"/>
    <property type="match status" value="1"/>
</dbReference>
<dbReference type="InterPro" id="IPR010264">
    <property type="entry name" value="Self-incomp_S1"/>
</dbReference>
<evidence type="ECO:0000313" key="7">
    <source>
        <dbReference type="EMBL" id="KAL3642169.1"/>
    </source>
</evidence>
<feature type="chain" id="PRO_5044534789" description="S-protein homolog" evidence="6">
    <location>
        <begin position="21"/>
        <end position="132"/>
    </location>
</feature>
<protein>
    <recommendedName>
        <fullName evidence="6">S-protein homolog</fullName>
    </recommendedName>
</protein>
<comment type="caution">
    <text evidence="7">The sequence shown here is derived from an EMBL/GenBank/DDBJ whole genome shotgun (WGS) entry which is preliminary data.</text>
</comment>
<dbReference type="Proteomes" id="UP001632038">
    <property type="component" value="Unassembled WGS sequence"/>
</dbReference>